<evidence type="ECO:0000256" key="7">
    <source>
        <dbReference type="ARBA" id="ARBA00023136"/>
    </source>
</evidence>
<keyword evidence="7" id="KW-0472">Membrane</keyword>
<evidence type="ECO:0000313" key="14">
    <source>
        <dbReference type="Proteomes" id="UP001172681"/>
    </source>
</evidence>
<dbReference type="GO" id="GO:0005743">
    <property type="term" value="C:mitochondrial inner membrane"/>
    <property type="evidence" value="ECO:0007669"/>
    <property type="project" value="UniProtKB-SubCell"/>
</dbReference>
<feature type="coiled-coil region" evidence="12">
    <location>
        <begin position="79"/>
        <end position="111"/>
    </location>
</feature>
<keyword evidence="14" id="KW-1185">Reference proteome</keyword>
<keyword evidence="6 11" id="KW-0496">Mitochondrion</keyword>
<evidence type="ECO:0000256" key="9">
    <source>
        <dbReference type="ARBA" id="ARBA00025413"/>
    </source>
</evidence>
<dbReference type="EMBL" id="JAPDRN010000053">
    <property type="protein sequence ID" value="KAJ9632811.1"/>
    <property type="molecule type" value="Genomic_DNA"/>
</dbReference>
<dbReference type="AlphaFoldDB" id="A0AA38Y1R8"/>
<evidence type="ECO:0000256" key="11">
    <source>
        <dbReference type="RuleBase" id="RU368005"/>
    </source>
</evidence>
<gene>
    <name evidence="13" type="primary">cbp4</name>
    <name evidence="13" type="ORF">H2204_007686</name>
</gene>
<keyword evidence="5" id="KW-1133">Transmembrane helix</keyword>
<name>A0AA38Y1R8_9EURO</name>
<organism evidence="13 14">
    <name type="scientific">Knufia peltigerae</name>
    <dbReference type="NCBI Taxonomy" id="1002370"/>
    <lineage>
        <taxon>Eukaryota</taxon>
        <taxon>Fungi</taxon>
        <taxon>Dikarya</taxon>
        <taxon>Ascomycota</taxon>
        <taxon>Pezizomycotina</taxon>
        <taxon>Eurotiomycetes</taxon>
        <taxon>Chaetothyriomycetidae</taxon>
        <taxon>Chaetothyriales</taxon>
        <taxon>Trichomeriaceae</taxon>
        <taxon>Knufia</taxon>
    </lineage>
</organism>
<evidence type="ECO:0000256" key="5">
    <source>
        <dbReference type="ARBA" id="ARBA00022989"/>
    </source>
</evidence>
<dbReference type="Pfam" id="PF07960">
    <property type="entry name" value="CBP4"/>
    <property type="match status" value="1"/>
</dbReference>
<evidence type="ECO:0000256" key="6">
    <source>
        <dbReference type="ARBA" id="ARBA00023128"/>
    </source>
</evidence>
<evidence type="ECO:0000256" key="12">
    <source>
        <dbReference type="SAM" id="Coils"/>
    </source>
</evidence>
<evidence type="ECO:0000256" key="2">
    <source>
        <dbReference type="ARBA" id="ARBA00006780"/>
    </source>
</evidence>
<dbReference type="InterPro" id="IPR012420">
    <property type="entry name" value="Cbp4"/>
</dbReference>
<protein>
    <recommendedName>
        <fullName evidence="10 11">Cytochrome b mRNA-processing protein 4</fullName>
    </recommendedName>
</protein>
<comment type="function">
    <text evidence="9 11">Essential for the assembly of ubiquinol-cytochrome c reductase. It has a direct effect on the correct occurrence of the Rieske protein, core 4, core 5 and apocytochrome b.</text>
</comment>
<evidence type="ECO:0000256" key="1">
    <source>
        <dbReference type="ARBA" id="ARBA00004434"/>
    </source>
</evidence>
<evidence type="ECO:0000256" key="10">
    <source>
        <dbReference type="ARBA" id="ARBA00031521"/>
    </source>
</evidence>
<evidence type="ECO:0000256" key="3">
    <source>
        <dbReference type="ARBA" id="ARBA00022692"/>
    </source>
</evidence>
<evidence type="ECO:0000256" key="8">
    <source>
        <dbReference type="ARBA" id="ARBA00023186"/>
    </source>
</evidence>
<dbReference type="Proteomes" id="UP001172681">
    <property type="component" value="Unassembled WGS sequence"/>
</dbReference>
<comment type="similarity">
    <text evidence="2 11">Belongs to the CBP4 family.</text>
</comment>
<proteinExistence type="inferred from homology"/>
<dbReference type="GO" id="GO:0034551">
    <property type="term" value="P:mitochondrial respiratory chain complex III assembly"/>
    <property type="evidence" value="ECO:0007669"/>
    <property type="project" value="TreeGrafter"/>
</dbReference>
<dbReference type="PANTHER" id="PTHR28202">
    <property type="entry name" value="ASSEMBLY FACTOR CBP4"/>
    <property type="match status" value="1"/>
</dbReference>
<sequence length="117" mass="13402">MASRGGMYAKMAAVFLTCCIGGPALMYYVTPSEGEVFKRFSPDLQKRNLELRDQRTKDYEVFLSQLKEYSKSDKPIWTAAAEAQAKAREELQLKETQEKALQQKMREEMRAAQAQGR</sequence>
<reference evidence="13" key="1">
    <citation type="submission" date="2022-10" db="EMBL/GenBank/DDBJ databases">
        <title>Culturing micro-colonial fungi from biological soil crusts in the Mojave desert and describing Neophaeococcomyces mojavensis, and introducing the new genera and species Taxawa tesnikishii.</title>
        <authorList>
            <person name="Kurbessoian T."/>
            <person name="Stajich J.E."/>
        </authorList>
    </citation>
    <scope>NUCLEOTIDE SEQUENCE</scope>
    <source>
        <strain evidence="13">TK_35</strain>
    </source>
</reference>
<accession>A0AA38Y1R8</accession>
<keyword evidence="12" id="KW-0175">Coiled coil</keyword>
<dbReference type="PANTHER" id="PTHR28202:SF1">
    <property type="entry name" value="ASSEMBLY FACTOR CBP4"/>
    <property type="match status" value="1"/>
</dbReference>
<evidence type="ECO:0000313" key="13">
    <source>
        <dbReference type="EMBL" id="KAJ9632811.1"/>
    </source>
</evidence>
<comment type="caution">
    <text evidence="13">The sequence shown here is derived from an EMBL/GenBank/DDBJ whole genome shotgun (WGS) entry which is preliminary data.</text>
</comment>
<comment type="subcellular location">
    <subcellularLocation>
        <location evidence="1 11">Mitochondrion inner membrane</location>
        <topology evidence="1 11">Single-pass membrane protein</topology>
    </subcellularLocation>
</comment>
<keyword evidence="3" id="KW-0812">Transmembrane</keyword>
<keyword evidence="8 11" id="KW-0143">Chaperone</keyword>
<keyword evidence="4 11" id="KW-0999">Mitochondrion inner membrane</keyword>
<evidence type="ECO:0000256" key="4">
    <source>
        <dbReference type="ARBA" id="ARBA00022792"/>
    </source>
</evidence>